<organism evidence="1 2">
    <name type="scientific">Sphaeroforma arctica JP610</name>
    <dbReference type="NCBI Taxonomy" id="667725"/>
    <lineage>
        <taxon>Eukaryota</taxon>
        <taxon>Ichthyosporea</taxon>
        <taxon>Ichthyophonida</taxon>
        <taxon>Sphaeroforma</taxon>
    </lineage>
</organism>
<dbReference type="GeneID" id="25915896"/>
<proteinExistence type="predicted"/>
<dbReference type="Proteomes" id="UP000054560">
    <property type="component" value="Unassembled WGS sequence"/>
</dbReference>
<name>A0A0L0F677_9EUKA</name>
<feature type="non-terminal residue" evidence="1">
    <location>
        <position position="1"/>
    </location>
</feature>
<keyword evidence="2" id="KW-1185">Reference proteome</keyword>
<dbReference type="EMBL" id="KQ247641">
    <property type="protein sequence ID" value="KNC72061.1"/>
    <property type="molecule type" value="Genomic_DNA"/>
</dbReference>
<reference evidence="1 2" key="1">
    <citation type="submission" date="2011-02" db="EMBL/GenBank/DDBJ databases">
        <title>The Genome Sequence of Sphaeroforma arctica JP610.</title>
        <authorList>
            <consortium name="The Broad Institute Genome Sequencing Platform"/>
            <person name="Russ C."/>
            <person name="Cuomo C."/>
            <person name="Young S.K."/>
            <person name="Zeng Q."/>
            <person name="Gargeya S."/>
            <person name="Alvarado L."/>
            <person name="Berlin A."/>
            <person name="Chapman S.B."/>
            <person name="Chen Z."/>
            <person name="Freedman E."/>
            <person name="Gellesch M."/>
            <person name="Goldberg J."/>
            <person name="Griggs A."/>
            <person name="Gujja S."/>
            <person name="Heilman E."/>
            <person name="Heiman D."/>
            <person name="Howarth C."/>
            <person name="Mehta T."/>
            <person name="Neiman D."/>
            <person name="Pearson M."/>
            <person name="Roberts A."/>
            <person name="Saif S."/>
            <person name="Shea T."/>
            <person name="Shenoy N."/>
            <person name="Sisk P."/>
            <person name="Stolte C."/>
            <person name="Sykes S."/>
            <person name="White J."/>
            <person name="Yandava C."/>
            <person name="Burger G."/>
            <person name="Gray M.W."/>
            <person name="Holland P.W.H."/>
            <person name="King N."/>
            <person name="Lang F.B.F."/>
            <person name="Roger A.J."/>
            <person name="Ruiz-Trillo I."/>
            <person name="Haas B."/>
            <person name="Nusbaum C."/>
            <person name="Birren B."/>
        </authorList>
    </citation>
    <scope>NUCLEOTIDE SEQUENCE [LARGE SCALE GENOMIC DNA]</scope>
    <source>
        <strain evidence="1 2">JP610</strain>
    </source>
</reference>
<evidence type="ECO:0000313" key="2">
    <source>
        <dbReference type="Proteomes" id="UP000054560"/>
    </source>
</evidence>
<dbReference type="AlphaFoldDB" id="A0A0L0F677"/>
<protein>
    <submittedName>
        <fullName evidence="1">Uncharacterized protein</fullName>
    </submittedName>
</protein>
<dbReference type="RefSeq" id="XP_014145963.1">
    <property type="nucleotide sequence ID" value="XM_014290488.1"/>
</dbReference>
<gene>
    <name evidence="1" type="ORF">SARC_15392</name>
</gene>
<accession>A0A0L0F677</accession>
<evidence type="ECO:0000313" key="1">
    <source>
        <dbReference type="EMBL" id="KNC72061.1"/>
    </source>
</evidence>
<feature type="non-terminal residue" evidence="1">
    <location>
        <position position="51"/>
    </location>
</feature>
<sequence>SLKPTPDAKFYIWTHKKFEIGFNADRIVVVNTTNDRRVEVYPGQKVVFSYE</sequence>